<protein>
    <recommendedName>
        <fullName evidence="7">Large ribosomal subunit protein mL37</fullName>
    </recommendedName>
    <alternativeName>
        <fullName evidence="8">39S ribosomal protein L37, mitochondrial</fullName>
    </alternativeName>
</protein>
<evidence type="ECO:0000313" key="9">
    <source>
        <dbReference type="Proteomes" id="UP000694941"/>
    </source>
</evidence>
<accession>A0ABM1S648</accession>
<gene>
    <name evidence="10" type="primary">LOC106457453</name>
</gene>
<keyword evidence="3" id="KW-0689">Ribosomal protein</keyword>
<evidence type="ECO:0000256" key="7">
    <source>
        <dbReference type="ARBA" id="ARBA00039442"/>
    </source>
</evidence>
<dbReference type="Proteomes" id="UP000694941">
    <property type="component" value="Unplaced"/>
</dbReference>
<organism evidence="9 10">
    <name type="scientific">Limulus polyphemus</name>
    <name type="common">Atlantic horseshoe crab</name>
    <dbReference type="NCBI Taxonomy" id="6850"/>
    <lineage>
        <taxon>Eukaryota</taxon>
        <taxon>Metazoa</taxon>
        <taxon>Ecdysozoa</taxon>
        <taxon>Arthropoda</taxon>
        <taxon>Chelicerata</taxon>
        <taxon>Merostomata</taxon>
        <taxon>Xiphosura</taxon>
        <taxon>Limulidae</taxon>
        <taxon>Limulus</taxon>
    </lineage>
</organism>
<dbReference type="Pfam" id="PF07147">
    <property type="entry name" value="PDCD9"/>
    <property type="match status" value="1"/>
</dbReference>
<keyword evidence="5" id="KW-0687">Ribonucleoprotein</keyword>
<dbReference type="InterPro" id="IPR010793">
    <property type="entry name" value="Ribosomal_mL37/mL65"/>
</dbReference>
<keyword evidence="9" id="KW-1185">Reference proteome</keyword>
<name>A0ABM1S648_LIMPO</name>
<evidence type="ECO:0000256" key="8">
    <source>
        <dbReference type="ARBA" id="ARBA00041617"/>
    </source>
</evidence>
<evidence type="ECO:0000256" key="1">
    <source>
        <dbReference type="ARBA" id="ARBA00004173"/>
    </source>
</evidence>
<evidence type="ECO:0000256" key="6">
    <source>
        <dbReference type="ARBA" id="ARBA00037985"/>
    </source>
</evidence>
<proteinExistence type="inferred from homology"/>
<evidence type="ECO:0000256" key="3">
    <source>
        <dbReference type="ARBA" id="ARBA00022980"/>
    </source>
</evidence>
<keyword evidence="4" id="KW-0496">Mitochondrion</keyword>
<evidence type="ECO:0000256" key="4">
    <source>
        <dbReference type="ARBA" id="ARBA00023128"/>
    </source>
</evidence>
<dbReference type="PANTHER" id="PTHR15889:SF2">
    <property type="entry name" value="LARGE RIBOSOMAL SUBUNIT PROTEIN ML37"/>
    <property type="match status" value="1"/>
</dbReference>
<dbReference type="RefSeq" id="XP_022239103.1">
    <property type="nucleotide sequence ID" value="XM_022383395.1"/>
</dbReference>
<dbReference type="GeneID" id="106457453"/>
<sequence length="414" mass="47448">MFVPTMKLSISLCKQHLGRMFKSKWRVQSQRQVIDVGIPSLVQEQNVPILNALDVVKEIKSEVIDINSLPEPLCEPPRLRKNENHPDWKENCVLLINRNTRLIEGEKHILHLTKTISYSGLPLNVKNLLPIALEMTDNDLVQRSIMEALVWDATQVKLPKRINKENPGLDFPREYGIPHTRKVTHLLYNLVYLCQLFYAKKNGLWTRTKITDAFSKVFLEKEGKVLLFRMPSDVLTSTSRPLSPFATKEQVESTKDQAVPDIFPLHFSLDLQEHHIYTSEEIYPLAPSCLNCHFHTLHITHNMVRYWHQPQKLARAVAVCFTFAAAQARQKFGPTVKELTSPVCVQCAYLDGPVWGFLGYQLNTLNINSPEGIKNQVWIDGPYNLYESCDQASGIQGYNSETFSKFLSLHLNET</sequence>
<dbReference type="PANTHER" id="PTHR15889">
    <property type="entry name" value="MITOCHONDRIAL RIBOSOMAL PROTEIN L37"/>
    <property type="match status" value="1"/>
</dbReference>
<comment type="subcellular location">
    <subcellularLocation>
        <location evidence="1">Mitochondrion</location>
    </subcellularLocation>
</comment>
<comment type="similarity">
    <text evidence="6">Belongs to the mitochondrion-specific ribosomal protein mL37 family.</text>
</comment>
<reference evidence="10" key="1">
    <citation type="submission" date="2025-08" db="UniProtKB">
        <authorList>
            <consortium name="RefSeq"/>
        </authorList>
    </citation>
    <scope>IDENTIFICATION</scope>
    <source>
        <tissue evidence="10">Muscle</tissue>
    </source>
</reference>
<dbReference type="InterPro" id="IPR052482">
    <property type="entry name" value="mtLSU_mL37"/>
</dbReference>
<evidence type="ECO:0000256" key="5">
    <source>
        <dbReference type="ARBA" id="ARBA00023274"/>
    </source>
</evidence>
<keyword evidence="2" id="KW-0809">Transit peptide</keyword>
<evidence type="ECO:0000313" key="10">
    <source>
        <dbReference type="RefSeq" id="XP_022239103.1"/>
    </source>
</evidence>
<evidence type="ECO:0000256" key="2">
    <source>
        <dbReference type="ARBA" id="ARBA00022946"/>
    </source>
</evidence>